<accession>A0A2A9MR17</accession>
<feature type="compositionally biased region" description="Basic and acidic residues" evidence="1">
    <location>
        <begin position="420"/>
        <end position="438"/>
    </location>
</feature>
<feature type="compositionally biased region" description="Basic and acidic residues" evidence="1">
    <location>
        <begin position="462"/>
        <end position="476"/>
    </location>
</feature>
<feature type="compositionally biased region" description="Basic and acidic residues" evidence="1">
    <location>
        <begin position="589"/>
        <end position="608"/>
    </location>
</feature>
<evidence type="ECO:0000256" key="1">
    <source>
        <dbReference type="SAM" id="MobiDB-lite"/>
    </source>
</evidence>
<proteinExistence type="predicted"/>
<feature type="compositionally biased region" description="Basic and acidic residues" evidence="1">
    <location>
        <begin position="655"/>
        <end position="670"/>
    </location>
</feature>
<dbReference type="RefSeq" id="XP_029222759.1">
    <property type="nucleotide sequence ID" value="XM_029359846.1"/>
</dbReference>
<name>A0A2A9MR17_BESBE</name>
<sequence length="886" mass="98066">MTIPARVAPRAPGGGAARPFFPVPPPVAPPMSSPAPPRFSFTGSPPAPPPGGGYPWAPSGGPAGPAPFHQTLLPPSLAVANAEIAALVDLYQQQLAEITAEHSLLLEDQAKLASFIAPYLDEDGRVVGEFDDTILLFKQGLDLRLLEYEEDCRRIQQTERRLQRTIDDICLRYDSMVVEAQGYAESRLLGQVKDLQRVIWLLHSELDELRFQRDIYADETKRLRGICRFGNWTEDGIGVLDREEPVFSGEGPWQRKGRHVGSIESAQPGMVRWPRASAAESRPARRPEGREASPFVAWRAKASRRGTEARSEEPRTWLQPGERMRDEDDDETARPRGSKAKKREEPSSLFHGVLSKLLFTDDGKEKRETQSTGREVTDSAEAGRRKSTQSGKRSTRLRCAPAVDGVPHRPGPPRAILFKSSREEEAPRRSRAWERRDEEHEEEEGDHTTRRRGTGRVSHLLRRVDDIARDDELERRDRRRSSLRQRERDEDEEVRPRPGFSEGQRGTEGASISVKAVCRRRSSAAGGPGARPSGANVERKRYSEGGTRSEAFGVKPPRGTRSDELTERGEDSGAMLRPAGDKQSNGPSRRSEFAPSRSEEEWKERSVSGDDEQTVSTPVSREDESVISPREETEDAWQRRNSVAGSLFEESEPPSSRDGRDSQRSGRDDEWREDAETERFLESEDDLVPPARSRGKSLDRKTEPVSPAPLPVSPYYYEKDEGSRAPPRRFASRTVVSPLVQSVTPSPQASPRVLSRLQSGAFLGAVGSPLPSARREVHRGTRRSGAERRHRGRSRGSPAASSKFGGPGRSLSRTLASPLASSRSFGGVGLAMGPRRMLSVASRAESRDEDDSVRRGSGSQTFGGDGGSSASSRPPVSPLDLSRVRR</sequence>
<comment type="caution">
    <text evidence="2">The sequence shown here is derived from an EMBL/GenBank/DDBJ whole genome shotgun (WGS) entry which is preliminary data.</text>
</comment>
<feature type="compositionally biased region" description="Polar residues" evidence="1">
    <location>
        <begin position="811"/>
        <end position="824"/>
    </location>
</feature>
<feature type="compositionally biased region" description="Pro residues" evidence="1">
    <location>
        <begin position="21"/>
        <end position="37"/>
    </location>
</feature>
<feature type="region of interest" description="Disordered" evidence="1">
    <location>
        <begin position="248"/>
        <end position="730"/>
    </location>
</feature>
<evidence type="ECO:0000313" key="2">
    <source>
        <dbReference type="EMBL" id="PFH38750.1"/>
    </source>
</evidence>
<organism evidence="2 3">
    <name type="scientific">Besnoitia besnoiti</name>
    <name type="common">Apicomplexan protozoan</name>
    <dbReference type="NCBI Taxonomy" id="94643"/>
    <lineage>
        <taxon>Eukaryota</taxon>
        <taxon>Sar</taxon>
        <taxon>Alveolata</taxon>
        <taxon>Apicomplexa</taxon>
        <taxon>Conoidasida</taxon>
        <taxon>Coccidia</taxon>
        <taxon>Eucoccidiorida</taxon>
        <taxon>Eimeriorina</taxon>
        <taxon>Sarcocystidae</taxon>
        <taxon>Besnoitia</taxon>
    </lineage>
</organism>
<dbReference type="KEGG" id="bbes:BESB_010920"/>
<reference evidence="2 3" key="1">
    <citation type="submission" date="2017-09" db="EMBL/GenBank/DDBJ databases">
        <title>Genome sequencing of Besnoitia besnoiti strain Bb-Ger1.</title>
        <authorList>
            <person name="Schares G."/>
            <person name="Venepally P."/>
            <person name="Lorenzi H.A."/>
        </authorList>
    </citation>
    <scope>NUCLEOTIDE SEQUENCE [LARGE SCALE GENOMIC DNA]</scope>
    <source>
        <strain evidence="2 3">Bb-Ger1</strain>
    </source>
</reference>
<feature type="region of interest" description="Disordered" evidence="1">
    <location>
        <begin position="763"/>
        <end position="886"/>
    </location>
</feature>
<gene>
    <name evidence="2" type="ORF">BESB_010920</name>
</gene>
<feature type="compositionally biased region" description="Low complexity" evidence="1">
    <location>
        <begin position="1"/>
        <end position="11"/>
    </location>
</feature>
<dbReference type="VEuPathDB" id="ToxoDB:BESB_010920"/>
<dbReference type="GeneID" id="40306154"/>
<feature type="compositionally biased region" description="Basic and acidic residues" evidence="1">
    <location>
        <begin position="359"/>
        <end position="384"/>
    </location>
</feature>
<dbReference type="EMBL" id="NWUJ01000001">
    <property type="protein sequence ID" value="PFH38750.1"/>
    <property type="molecule type" value="Genomic_DNA"/>
</dbReference>
<feature type="compositionally biased region" description="Basic and acidic residues" evidence="1">
    <location>
        <begin position="560"/>
        <end position="571"/>
    </location>
</feature>
<dbReference type="OrthoDB" id="448973at2759"/>
<dbReference type="Proteomes" id="UP000224006">
    <property type="component" value="Chromosome I"/>
</dbReference>
<feature type="compositionally biased region" description="Basic and acidic residues" evidence="1">
    <location>
        <begin position="282"/>
        <end position="291"/>
    </location>
</feature>
<protein>
    <submittedName>
        <fullName evidence="2">Uncharacterized protein</fullName>
    </submittedName>
</protein>
<evidence type="ECO:0000313" key="3">
    <source>
        <dbReference type="Proteomes" id="UP000224006"/>
    </source>
</evidence>
<keyword evidence="3" id="KW-1185">Reference proteome</keyword>
<feature type="compositionally biased region" description="Basic and acidic residues" evidence="1">
    <location>
        <begin position="305"/>
        <end position="315"/>
    </location>
</feature>
<feature type="region of interest" description="Disordered" evidence="1">
    <location>
        <begin position="1"/>
        <end position="68"/>
    </location>
</feature>
<feature type="compositionally biased region" description="Basic and acidic residues" evidence="1">
    <location>
        <begin position="773"/>
        <end position="787"/>
    </location>
</feature>
<dbReference type="AlphaFoldDB" id="A0A2A9MR17"/>